<accession>A0AAE9C203</accession>
<dbReference type="KEGG" id="vg:77925165"/>
<name>A0AAE9C203_9CAUD</name>
<dbReference type="RefSeq" id="YP_010649611.1">
    <property type="nucleotide sequence ID" value="NC_070770.1"/>
</dbReference>
<protein>
    <submittedName>
        <fullName evidence="1">Uncharacterized protein</fullName>
    </submittedName>
</protein>
<sequence>MITESQAKALAALLHEIRPRWSAPAMLKVFERNHTHPAPFPDITAAAVNAARDPKVETPGCIFTDRRFWPAEAKSWAPKPEPCPDHIGESAHNCRCCWADVKAGLRPQTHIGKHHEAAPEAASVILEEP</sequence>
<evidence type="ECO:0000313" key="1">
    <source>
        <dbReference type="EMBL" id="UDL14904.1"/>
    </source>
</evidence>
<keyword evidence="2" id="KW-1185">Reference proteome</keyword>
<dbReference type="GeneID" id="77925165"/>
<evidence type="ECO:0000313" key="2">
    <source>
        <dbReference type="Proteomes" id="UP000827738"/>
    </source>
</evidence>
<reference evidence="1" key="1">
    <citation type="submission" date="2021-09" db="EMBL/GenBank/DDBJ databases">
        <authorList>
            <person name="Prude D.S."/>
            <person name="Stokes N.T."/>
            <person name="Pimienta A.M."/>
            <person name="Mendez E."/>
            <person name="Powell L.D."/>
            <person name="Woodhouse A.S."/>
            <person name="Cunningham F.J."/>
            <person name="Greenfield T.L."/>
            <person name="Smith J.A."/>
            <person name="Hatke H.L."/>
            <person name="Salama S."/>
            <person name="Beyer A.R."/>
            <person name="Klyczek K."/>
            <person name="Garlena R.A."/>
            <person name="Russell D.A."/>
            <person name="Pope W.H."/>
            <person name="Jacobs-Sera D."/>
            <person name="Hatfull G.F."/>
        </authorList>
    </citation>
    <scope>NUCLEOTIDE SEQUENCE</scope>
</reference>
<gene>
    <name evidence="1" type="primary">57</name>
    <name evidence="1" type="ORF">SEA_SARGE_57</name>
</gene>
<dbReference type="Proteomes" id="UP000827738">
    <property type="component" value="Segment"/>
</dbReference>
<dbReference type="EMBL" id="OK040780">
    <property type="protein sequence ID" value="UDL14904.1"/>
    <property type="molecule type" value="Genomic_DNA"/>
</dbReference>
<organism evidence="1 2">
    <name type="scientific">Arthrobacter phage Sarge</name>
    <dbReference type="NCBI Taxonomy" id="2885974"/>
    <lineage>
        <taxon>Viruses</taxon>
        <taxon>Duplodnaviria</taxon>
        <taxon>Heunggongvirae</taxon>
        <taxon>Uroviricota</taxon>
        <taxon>Caudoviricetes</taxon>
        <taxon>Sargevirus</taxon>
        <taxon>Sargevirus sarge</taxon>
    </lineage>
</organism>
<proteinExistence type="predicted"/>